<dbReference type="KEGG" id="ure:UREG_03974"/>
<evidence type="ECO:0000313" key="1">
    <source>
        <dbReference type="EMBL" id="EEP79128.1"/>
    </source>
</evidence>
<dbReference type="HOGENOM" id="CLU_047021_1_0_1"/>
<accession>C4JMB6</accession>
<reference evidence="2" key="1">
    <citation type="journal article" date="2009" name="Genome Res.">
        <title>Comparative genomic analyses of the human fungal pathogens Coccidioides and their relatives.</title>
        <authorList>
            <person name="Sharpton T.J."/>
            <person name="Stajich J.E."/>
            <person name="Rounsley S.D."/>
            <person name="Gardner M.J."/>
            <person name="Wortman J.R."/>
            <person name="Jordar V.S."/>
            <person name="Maiti R."/>
            <person name="Kodira C.D."/>
            <person name="Neafsey D.E."/>
            <person name="Zeng Q."/>
            <person name="Hung C.-Y."/>
            <person name="McMahan C."/>
            <person name="Muszewska A."/>
            <person name="Grynberg M."/>
            <person name="Mandel M.A."/>
            <person name="Kellner E.M."/>
            <person name="Barker B.M."/>
            <person name="Galgiani J.N."/>
            <person name="Orbach M.J."/>
            <person name="Kirkland T.N."/>
            <person name="Cole G.T."/>
            <person name="Henn M.R."/>
            <person name="Birren B.W."/>
            <person name="Taylor J.W."/>
        </authorList>
    </citation>
    <scope>NUCLEOTIDE SEQUENCE [LARGE SCALE GENOMIC DNA]</scope>
    <source>
        <strain evidence="2">UAMH 1704</strain>
    </source>
</reference>
<dbReference type="EMBL" id="CH476616">
    <property type="protein sequence ID" value="EEP79128.1"/>
    <property type="molecule type" value="Genomic_DNA"/>
</dbReference>
<dbReference type="Proteomes" id="UP000002058">
    <property type="component" value="Unassembled WGS sequence"/>
</dbReference>
<gene>
    <name evidence="1" type="ORF">UREG_03974</name>
</gene>
<evidence type="ECO:0000313" key="2">
    <source>
        <dbReference type="Proteomes" id="UP000002058"/>
    </source>
</evidence>
<dbReference type="eggNOG" id="ENOG502SPB7">
    <property type="taxonomic scope" value="Eukaryota"/>
</dbReference>
<dbReference type="VEuPathDB" id="FungiDB:UREG_03974"/>
<dbReference type="AlphaFoldDB" id="C4JMB6"/>
<proteinExistence type="predicted"/>
<dbReference type="InParanoid" id="C4JMB6"/>
<dbReference type="RefSeq" id="XP_002544457.1">
    <property type="nucleotide sequence ID" value="XM_002544411.1"/>
</dbReference>
<protein>
    <submittedName>
        <fullName evidence="1">Uncharacterized protein</fullName>
    </submittedName>
</protein>
<dbReference type="OrthoDB" id="4200957at2759"/>
<keyword evidence="2" id="KW-1185">Reference proteome</keyword>
<name>C4JMB6_UNCRE</name>
<organism evidence="1 2">
    <name type="scientific">Uncinocarpus reesii (strain UAMH 1704)</name>
    <dbReference type="NCBI Taxonomy" id="336963"/>
    <lineage>
        <taxon>Eukaryota</taxon>
        <taxon>Fungi</taxon>
        <taxon>Dikarya</taxon>
        <taxon>Ascomycota</taxon>
        <taxon>Pezizomycotina</taxon>
        <taxon>Eurotiomycetes</taxon>
        <taxon>Eurotiomycetidae</taxon>
        <taxon>Onygenales</taxon>
        <taxon>Onygenaceae</taxon>
        <taxon>Uncinocarpus</taxon>
    </lineage>
</organism>
<dbReference type="GeneID" id="8444756"/>
<sequence>MAFALVKNFAPSFDFTMIIWFYTAVWNYYVMHTPCLEGLPTELKQLILAALPDVISLRAAALSCPAMYGAFMDAEHLLTLNVITFQLNPDIIQRAVLAHDVSIHGASWIPKETVDFERALRSRAHSILERRWTLSTALKISRTNDVVRYFTHDFASTMFSTPFAPEKREPGSWELSRQEINRIEIALYRFEIYSQLFKRPDEQAYSDDIFEIEKGLFHRMFPPWENEQLACVYEYLWERMEDAFMFFPRWSEYLVRVEEGIYSGCTAYHMARGLDYLYMIFHDPRILVSERYRSSLYFSQGWFLEDSLGTCTREQFYRTIADEIEDIRNSFPSSADADTGPLDAWAWARESETYWRLAVADERLPLRKWGYVMWDRARLEAWGVLQSTWGQHHADAVLEAASAQREKDMALIQRVADDFSVAWRYW</sequence>
<dbReference type="OMA" id="HAPWEME"/>